<dbReference type="PANTHER" id="PTHR44156">
    <property type="entry name" value="SUPERNUMERARY LIMBS, ISOFORM B-RELATED"/>
    <property type="match status" value="1"/>
</dbReference>
<dbReference type="PROSITE" id="PS50082">
    <property type="entry name" value="WD_REPEATS_2"/>
    <property type="match status" value="6"/>
</dbReference>
<dbReference type="SMART" id="SM00320">
    <property type="entry name" value="WD40"/>
    <property type="match status" value="6"/>
</dbReference>
<sequence>MSSQPRGSKRPRAILDNLLHPGGWRNKRARSGSRSGSPSASGVSTPGDGYSHSPAQSNPCSRSPSPTGRPGPSAPSHSSPNTTPRVPAPPPNEPQNASRPVTNVAASTQNSPTVAWTGLEQVLQALRVSTKICPPLSSAVGDLASCLPLFETAARNRADYNELLTGLKSMIDLLIRHLNDASSEEFLDTVTETVEIMREEVESINNHQSRNIPRRMLGALNTEDDLIRRYRRIEQLFHQLQVDPGKGEANLSTWSGMNELRVDNHLEKLVPIHSARFNSGFSTEVSRRGCTKGTRIKILEDFIAWSENPDLAKIYWMNGMAGTGKTTIAYSFCERLEAGKRLAASFFCTARTSSGCHEAKRIIPTIAYQLARRFAPFRYSLFQQLKKDPDIITSQLSYQFDFLLKKPLLAAKDKLSNNLVIVVDALDECNDPHIVELFIDLLFRSVVELPVKFFVTSRPEPAIRNKMMPENERSRSILYLHEIELSLVQADIELYLREELASIAPADEDIAELAEHAGNFFIYAATAVRYILPAGAAVDSKDRLKDILALSTESKTPLSPINDLYTLILTAAIDNKVLKPNEKNRMRLVLQTAVCACEPIPIHTLSMLSGIVDENRVVAALQPLRSVLHVSDQSELVTTLHASFPDYMLTQERSRAFYCDKAIHSELLAVQCFRVMKAQLRFNICSIPSSFMSNDQIPELGGRINTNISKELFYACRFWVDHLSEAKSQGALFLLANEFLSQQLLFWMEVMSLKRCMALAATNITKLCTWLNQVHADADTELLALASDARRFVTRYASSSIASYTPHIYLSALPLSPSSSSMRSRYLPRFKGLIKVSGVILDKLETAALATWELTSSIRAAFSPGGDCVVLGDDKGIISVQNAHDGKYLVQPFKAHTNLVSSLGVSSDGTQIVSGSYDMTLSIWNIHDGSLIAGPFKGHTKRITSVAFSPDAAHIVSGSDDCTVGIWSPQNVNIPMRLLTGHAKEVKSVAFSPDGSRVVSGSVDRTIRLWDLSRGATIFILDDHTASVSSVQFSPDGAYIISGSHDSTIRVWNTSDGSLACLLHSAHSKRITATAISPSGNHIVSGSLDCTVRVWNLHNGELIAGPFKGHTEAVRSVGFSGDGMRIMSASDDKTVRLWDAQGQIPPQSASNEHGSSLHDHFAYSPTKTHVAFFTLYDITFLVWDLRTMTAISVPANGRIRHLRFSLDGTHIHSIHNEGTLCTWVVQTGELFEGPHRCFSSGEFFTSECSADGTRVVTLGMHMMYMIVELWHVKANRKTILPAASGLSRSLYTIFSQAGDRFITYEPVHPLYVNVWDADTGRHLAGPFSTARVHDFSPDGTYICCEQQHGQSLGLALLNVNNGEIITPPQSKHYHQIIAKFTPDGLNVVAIATDSDTTCWIWNIRDQTCPTILVKKATAVEITELIGLSPDGWFLLAGHLREDKLKNSLHIWRFRVDNPPFTLDTEDGWVRDHQRHGWVVDYQRAPLLWVPKEIRQLFPTCNEVVLSNQVIQSVDYADMLVGDEWSKCYLDDTHVRPM</sequence>
<feature type="repeat" description="WD" evidence="3">
    <location>
        <begin position="979"/>
        <end position="1020"/>
    </location>
</feature>
<dbReference type="STRING" id="1423351.A0A074RUP3"/>
<evidence type="ECO:0000313" key="7">
    <source>
        <dbReference type="Proteomes" id="UP000027456"/>
    </source>
</evidence>
<dbReference type="PROSITE" id="PS00678">
    <property type="entry name" value="WD_REPEATS_1"/>
    <property type="match status" value="4"/>
</dbReference>
<evidence type="ECO:0000256" key="2">
    <source>
        <dbReference type="ARBA" id="ARBA00022737"/>
    </source>
</evidence>
<dbReference type="InterPro" id="IPR001680">
    <property type="entry name" value="WD40_rpt"/>
</dbReference>
<feature type="compositionally biased region" description="Low complexity" evidence="4">
    <location>
        <begin position="32"/>
        <end position="44"/>
    </location>
</feature>
<evidence type="ECO:0000313" key="6">
    <source>
        <dbReference type="EMBL" id="KEP49050.1"/>
    </source>
</evidence>
<gene>
    <name evidence="6" type="ORF">V565_109350</name>
</gene>
<dbReference type="InterPro" id="IPR019775">
    <property type="entry name" value="WD40_repeat_CS"/>
</dbReference>
<dbReference type="Gene3D" id="2.130.10.10">
    <property type="entry name" value="YVTN repeat-like/Quinoprotein amine dehydrogenase"/>
    <property type="match status" value="3"/>
</dbReference>
<feature type="compositionally biased region" description="Polar residues" evidence="4">
    <location>
        <begin position="95"/>
        <end position="109"/>
    </location>
</feature>
<dbReference type="Pfam" id="PF24883">
    <property type="entry name" value="NPHP3_N"/>
    <property type="match status" value="1"/>
</dbReference>
<evidence type="ECO:0000259" key="5">
    <source>
        <dbReference type="PROSITE" id="PS50837"/>
    </source>
</evidence>
<dbReference type="Gene3D" id="3.40.50.300">
    <property type="entry name" value="P-loop containing nucleotide triphosphate hydrolases"/>
    <property type="match status" value="1"/>
</dbReference>
<reference evidence="6 7" key="1">
    <citation type="submission" date="2013-12" db="EMBL/GenBank/DDBJ databases">
        <authorList>
            <person name="Cubeta M."/>
            <person name="Pakala S."/>
            <person name="Fedorova N."/>
            <person name="Thomas E."/>
            <person name="Dean R."/>
            <person name="Jabaji S."/>
            <person name="Neate S."/>
            <person name="Toda T."/>
            <person name="Tavantzis S."/>
            <person name="Vilgalys R."/>
            <person name="Bharathan N."/>
            <person name="Pakala S."/>
            <person name="Losada L.S."/>
            <person name="Zafar N."/>
            <person name="Nierman W."/>
        </authorList>
    </citation>
    <scope>NUCLEOTIDE SEQUENCE [LARGE SCALE GENOMIC DNA]</scope>
    <source>
        <strain evidence="6 7">123E</strain>
    </source>
</reference>
<feature type="repeat" description="WD" evidence="3">
    <location>
        <begin position="936"/>
        <end position="968"/>
    </location>
</feature>
<name>A0A074RUP3_9AGAM</name>
<feature type="repeat" description="WD" evidence="3">
    <location>
        <begin position="1107"/>
        <end position="1139"/>
    </location>
</feature>
<dbReference type="Pfam" id="PF00400">
    <property type="entry name" value="WD40"/>
    <property type="match status" value="6"/>
</dbReference>
<dbReference type="PRINTS" id="PR00320">
    <property type="entry name" value="GPROTEINBRPT"/>
</dbReference>
<accession>A0A074RUP3</accession>
<dbReference type="EMBL" id="AZST01000416">
    <property type="protein sequence ID" value="KEP49050.1"/>
    <property type="molecule type" value="Genomic_DNA"/>
</dbReference>
<dbReference type="HOGENOM" id="CLU_000288_6_3_1"/>
<feature type="compositionally biased region" description="Low complexity" evidence="4">
    <location>
        <begin position="74"/>
        <end position="85"/>
    </location>
</feature>
<dbReference type="PROSITE" id="PS50294">
    <property type="entry name" value="WD_REPEATS_REGION"/>
    <property type="match status" value="6"/>
</dbReference>
<comment type="caution">
    <text evidence="6">The sequence shown here is derived from an EMBL/GenBank/DDBJ whole genome shotgun (WGS) entry which is preliminary data.</text>
</comment>
<evidence type="ECO:0000256" key="3">
    <source>
        <dbReference type="PROSITE-ProRule" id="PRU00221"/>
    </source>
</evidence>
<dbReference type="InterPro" id="IPR015943">
    <property type="entry name" value="WD40/YVTN_repeat-like_dom_sf"/>
</dbReference>
<dbReference type="Proteomes" id="UP000027456">
    <property type="component" value="Unassembled WGS sequence"/>
</dbReference>
<dbReference type="SUPFAM" id="SSF52540">
    <property type="entry name" value="P-loop containing nucleoside triphosphate hydrolases"/>
    <property type="match status" value="1"/>
</dbReference>
<feature type="domain" description="NACHT" evidence="5">
    <location>
        <begin position="313"/>
        <end position="459"/>
    </location>
</feature>
<feature type="repeat" description="WD" evidence="3">
    <location>
        <begin position="1021"/>
        <end position="1062"/>
    </location>
</feature>
<dbReference type="CDD" id="cd00200">
    <property type="entry name" value="WD40"/>
    <property type="match status" value="1"/>
</dbReference>
<protein>
    <submittedName>
        <fullName evidence="6">Putative vegetative incompatibility protein HET-E-1</fullName>
    </submittedName>
</protein>
<feature type="repeat" description="WD" evidence="3">
    <location>
        <begin position="1064"/>
        <end position="1105"/>
    </location>
</feature>
<keyword evidence="2" id="KW-0677">Repeat</keyword>
<dbReference type="SUPFAM" id="SSF82171">
    <property type="entry name" value="DPP6 N-terminal domain-like"/>
    <property type="match status" value="1"/>
</dbReference>
<evidence type="ECO:0000256" key="4">
    <source>
        <dbReference type="SAM" id="MobiDB-lite"/>
    </source>
</evidence>
<organism evidence="6 7">
    <name type="scientific">Rhizoctonia solani 123E</name>
    <dbReference type="NCBI Taxonomy" id="1423351"/>
    <lineage>
        <taxon>Eukaryota</taxon>
        <taxon>Fungi</taxon>
        <taxon>Dikarya</taxon>
        <taxon>Basidiomycota</taxon>
        <taxon>Agaricomycotina</taxon>
        <taxon>Agaricomycetes</taxon>
        <taxon>Cantharellales</taxon>
        <taxon>Ceratobasidiaceae</taxon>
        <taxon>Rhizoctonia</taxon>
    </lineage>
</organism>
<dbReference type="InterPro" id="IPR053299">
    <property type="entry name" value="ASTRA_WD_repeat"/>
</dbReference>
<evidence type="ECO:0000256" key="1">
    <source>
        <dbReference type="ARBA" id="ARBA00022574"/>
    </source>
</evidence>
<dbReference type="InterPro" id="IPR036322">
    <property type="entry name" value="WD40_repeat_dom_sf"/>
</dbReference>
<dbReference type="InterPro" id="IPR056884">
    <property type="entry name" value="NPHP3-like_N"/>
</dbReference>
<dbReference type="InterPro" id="IPR007111">
    <property type="entry name" value="NACHT_NTPase"/>
</dbReference>
<feature type="repeat" description="WD" evidence="3">
    <location>
        <begin position="893"/>
        <end position="934"/>
    </location>
</feature>
<keyword evidence="1 3" id="KW-0853">WD repeat</keyword>
<dbReference type="InterPro" id="IPR020472">
    <property type="entry name" value="WD40_PAC1"/>
</dbReference>
<feature type="region of interest" description="Disordered" evidence="4">
    <location>
        <begin position="1"/>
        <end position="109"/>
    </location>
</feature>
<dbReference type="InterPro" id="IPR027417">
    <property type="entry name" value="P-loop_NTPase"/>
</dbReference>
<dbReference type="PROSITE" id="PS50837">
    <property type="entry name" value="NACHT"/>
    <property type="match status" value="1"/>
</dbReference>
<keyword evidence="7" id="KW-1185">Reference proteome</keyword>
<dbReference type="SUPFAM" id="SSF50978">
    <property type="entry name" value="WD40 repeat-like"/>
    <property type="match status" value="1"/>
</dbReference>
<proteinExistence type="predicted"/>
<dbReference type="SUPFAM" id="SSF101908">
    <property type="entry name" value="Putative isomerase YbhE"/>
    <property type="match status" value="1"/>
</dbReference>
<dbReference type="OrthoDB" id="3143883at2759"/>